<dbReference type="PANTHER" id="PTHR37010:SF1">
    <property type="entry name" value="SULFURTRANSFERASE TUSE"/>
    <property type="match status" value="1"/>
</dbReference>
<reference evidence="6" key="1">
    <citation type="submission" date="2016-10" db="EMBL/GenBank/DDBJ databases">
        <authorList>
            <person name="Varghese N."/>
            <person name="Submissions S."/>
        </authorList>
    </citation>
    <scope>NUCLEOTIDE SEQUENCE [LARGE SCALE GENOMIC DNA]</scope>
    <source>
        <strain evidence="6">CGMCC 1.6494</strain>
    </source>
</reference>
<comment type="similarity">
    <text evidence="3">Belongs to the dsrC/tusE family.</text>
</comment>
<dbReference type="GO" id="GO:0097163">
    <property type="term" value="F:sulfur carrier activity"/>
    <property type="evidence" value="ECO:0007669"/>
    <property type="project" value="TreeGrafter"/>
</dbReference>
<gene>
    <name evidence="5" type="ORF">SAMN04487951_102278</name>
</gene>
<dbReference type="OrthoDB" id="9786347at2"/>
<keyword evidence="6" id="KW-1185">Reference proteome</keyword>
<dbReference type="SUPFAM" id="SSF69721">
    <property type="entry name" value="DsrC, the gamma subunit of dissimilatory sulfite reductase"/>
    <property type="match status" value="1"/>
</dbReference>
<dbReference type="InterPro" id="IPR043163">
    <property type="entry name" value="DsrC-like_N"/>
</dbReference>
<protein>
    <recommendedName>
        <fullName evidence="3">Sulfurtransferase</fullName>
        <ecNumber evidence="3">2.8.1.-</ecNumber>
    </recommendedName>
</protein>
<dbReference type="InterPro" id="IPR007453">
    <property type="entry name" value="DsrC/TusE"/>
</dbReference>
<sequence length="116" mass="13032">MNNTDTPRYLSTESNIELDPEGYLVDLSDWSETVAGQLADDEGIELTPEHWEIINLVRSFYARYEMAPAMRPLVKATQRSLGEEKGRSIYLMRLFPGSTAKVVARIAGLPKPTNCL</sequence>
<keyword evidence="2" id="KW-0963">Cytoplasm</keyword>
<evidence type="ECO:0000256" key="3">
    <source>
        <dbReference type="PIRNR" id="PIRNR006223"/>
    </source>
</evidence>
<evidence type="ECO:0000256" key="4">
    <source>
        <dbReference type="PIRSR" id="PIRSR006223-50"/>
    </source>
</evidence>
<evidence type="ECO:0000313" key="5">
    <source>
        <dbReference type="EMBL" id="SDN11266.1"/>
    </source>
</evidence>
<dbReference type="AlphaFoldDB" id="A0A1G9YS84"/>
<dbReference type="NCBIfam" id="TIGR03342">
    <property type="entry name" value="dsrC_tusE_dsvC"/>
    <property type="match status" value="1"/>
</dbReference>
<name>A0A1G9YS84_9GAMM</name>
<comment type="function">
    <text evidence="3">Part of a sulfur-relay system.</text>
</comment>
<dbReference type="EC" id="2.8.1.-" evidence="3"/>
<dbReference type="RefSeq" id="WP_089702466.1">
    <property type="nucleotide sequence ID" value="NZ_FNII01000002.1"/>
</dbReference>
<dbReference type="Gene3D" id="3.30.1420.10">
    <property type="match status" value="1"/>
</dbReference>
<dbReference type="Pfam" id="PF04358">
    <property type="entry name" value="DsrC"/>
    <property type="match status" value="1"/>
</dbReference>
<dbReference type="GO" id="GO:0016740">
    <property type="term" value="F:transferase activity"/>
    <property type="evidence" value="ECO:0007669"/>
    <property type="project" value="UniProtKB-KW"/>
</dbReference>
<comment type="subcellular location">
    <subcellularLocation>
        <location evidence="1">Cytoplasm</location>
    </subcellularLocation>
</comment>
<dbReference type="InterPro" id="IPR025526">
    <property type="entry name" value="DsrC-like_dom_sf"/>
</dbReference>
<organism evidence="5 6">
    <name type="scientific">Vreelandella arcis</name>
    <dbReference type="NCBI Taxonomy" id="416873"/>
    <lineage>
        <taxon>Bacteria</taxon>
        <taxon>Pseudomonadati</taxon>
        <taxon>Pseudomonadota</taxon>
        <taxon>Gammaproteobacteria</taxon>
        <taxon>Oceanospirillales</taxon>
        <taxon>Halomonadaceae</taxon>
        <taxon>Vreelandella</taxon>
    </lineage>
</organism>
<evidence type="ECO:0000256" key="1">
    <source>
        <dbReference type="ARBA" id="ARBA00004496"/>
    </source>
</evidence>
<evidence type="ECO:0000313" key="6">
    <source>
        <dbReference type="Proteomes" id="UP000199677"/>
    </source>
</evidence>
<dbReference type="Gene3D" id="1.10.10.370">
    <property type="entry name" value="DsrC-like protein, C-terminal domain"/>
    <property type="match status" value="1"/>
</dbReference>
<proteinExistence type="inferred from homology"/>
<dbReference type="Proteomes" id="UP000199677">
    <property type="component" value="Unassembled WGS sequence"/>
</dbReference>
<dbReference type="PANTHER" id="PTHR37010">
    <property type="entry name" value="SULFURTRANSFERASE TUSE"/>
    <property type="match status" value="1"/>
</dbReference>
<dbReference type="GO" id="GO:0002143">
    <property type="term" value="P:tRNA wobble position uridine thiolation"/>
    <property type="evidence" value="ECO:0007669"/>
    <property type="project" value="TreeGrafter"/>
</dbReference>
<dbReference type="PIRSF" id="PIRSF006223">
    <property type="entry name" value="DsrC_TusE"/>
    <property type="match status" value="1"/>
</dbReference>
<accession>A0A1G9YS84</accession>
<feature type="active site" description="Cysteine persulfide intermediate" evidence="4">
    <location>
        <position position="115"/>
    </location>
</feature>
<dbReference type="STRING" id="416873.SAMN04487951_102278"/>
<dbReference type="GO" id="GO:0005737">
    <property type="term" value="C:cytoplasm"/>
    <property type="evidence" value="ECO:0007669"/>
    <property type="project" value="UniProtKB-SubCell"/>
</dbReference>
<evidence type="ECO:0000256" key="2">
    <source>
        <dbReference type="ARBA" id="ARBA00022490"/>
    </source>
</evidence>
<dbReference type="EMBL" id="FNII01000002">
    <property type="protein sequence ID" value="SDN11266.1"/>
    <property type="molecule type" value="Genomic_DNA"/>
</dbReference>
<dbReference type="InterPro" id="IPR042072">
    <property type="entry name" value="DsrC-like_C"/>
</dbReference>
<keyword evidence="3" id="KW-0808">Transferase</keyword>